<keyword evidence="1" id="KW-0812">Transmembrane</keyword>
<dbReference type="AlphaFoldDB" id="A0A067DPP6"/>
<keyword evidence="3" id="KW-1185">Reference proteome</keyword>
<feature type="transmembrane region" description="Helical" evidence="1">
    <location>
        <begin position="57"/>
        <end position="82"/>
    </location>
</feature>
<name>A0A067DPP6_CITSI</name>
<dbReference type="SMR" id="A0A067DPP6"/>
<organism evidence="2 3">
    <name type="scientific">Citrus sinensis</name>
    <name type="common">Sweet orange</name>
    <name type="synonym">Citrus aurantium var. sinensis</name>
    <dbReference type="NCBI Taxonomy" id="2711"/>
    <lineage>
        <taxon>Eukaryota</taxon>
        <taxon>Viridiplantae</taxon>
        <taxon>Streptophyta</taxon>
        <taxon>Embryophyta</taxon>
        <taxon>Tracheophyta</taxon>
        <taxon>Spermatophyta</taxon>
        <taxon>Magnoliopsida</taxon>
        <taxon>eudicotyledons</taxon>
        <taxon>Gunneridae</taxon>
        <taxon>Pentapetalae</taxon>
        <taxon>rosids</taxon>
        <taxon>malvids</taxon>
        <taxon>Sapindales</taxon>
        <taxon>Rutaceae</taxon>
        <taxon>Aurantioideae</taxon>
        <taxon>Citrus</taxon>
    </lineage>
</organism>
<accession>A0A067DPP6</accession>
<reference evidence="2 3" key="1">
    <citation type="submission" date="2014-04" db="EMBL/GenBank/DDBJ databases">
        <authorList>
            <consortium name="International Citrus Genome Consortium"/>
            <person name="Gmitter F."/>
            <person name="Chen C."/>
            <person name="Farmerie W."/>
            <person name="Harkins T."/>
            <person name="Desany B."/>
            <person name="Mohiuddin M."/>
            <person name="Kodira C."/>
            <person name="Borodovsky M."/>
            <person name="Lomsadze A."/>
            <person name="Burns P."/>
            <person name="Jenkins J."/>
            <person name="Prochnik S."/>
            <person name="Shu S."/>
            <person name="Chapman J."/>
            <person name="Pitluck S."/>
            <person name="Schmutz J."/>
            <person name="Rokhsar D."/>
        </authorList>
    </citation>
    <scope>NUCLEOTIDE SEQUENCE</scope>
</reference>
<evidence type="ECO:0000313" key="2">
    <source>
        <dbReference type="EMBL" id="KDO40997.1"/>
    </source>
</evidence>
<keyword evidence="1" id="KW-0472">Membrane</keyword>
<protein>
    <submittedName>
        <fullName evidence="2">Uncharacterized protein</fullName>
    </submittedName>
</protein>
<gene>
    <name evidence="2" type="ORF">CISIN_1g036648mg</name>
</gene>
<sequence length="102" mass="12188">MRPLKMKVNIFNLKPWLFRFPAIDSIQCVQYWQFYCVQFHESIESNKCNFKELASSIMIPVALLILLYCFCLDSLVLCHFLCKFWSVLSFQYLSQHVMLCEC</sequence>
<keyword evidence="1" id="KW-1133">Transmembrane helix</keyword>
<evidence type="ECO:0000256" key="1">
    <source>
        <dbReference type="SAM" id="Phobius"/>
    </source>
</evidence>
<proteinExistence type="predicted"/>
<dbReference type="Proteomes" id="UP000027120">
    <property type="component" value="Unassembled WGS sequence"/>
</dbReference>
<dbReference type="EMBL" id="KK785747">
    <property type="protein sequence ID" value="KDO40997.1"/>
    <property type="molecule type" value="Genomic_DNA"/>
</dbReference>
<evidence type="ECO:0000313" key="3">
    <source>
        <dbReference type="Proteomes" id="UP000027120"/>
    </source>
</evidence>